<feature type="compositionally biased region" description="Polar residues" evidence="2">
    <location>
        <begin position="406"/>
        <end position="424"/>
    </location>
</feature>
<name>A0A9P8VCW8_9PEZI</name>
<feature type="compositionally biased region" description="Low complexity" evidence="2">
    <location>
        <begin position="677"/>
        <end position="694"/>
    </location>
</feature>
<dbReference type="GO" id="GO:0016491">
    <property type="term" value="F:oxidoreductase activity"/>
    <property type="evidence" value="ECO:0007669"/>
    <property type="project" value="UniProtKB-KW"/>
</dbReference>
<feature type="region of interest" description="Disordered" evidence="2">
    <location>
        <begin position="672"/>
        <end position="694"/>
    </location>
</feature>
<dbReference type="PANTHER" id="PTHR35870:SF6">
    <property type="entry name" value="MGS207 PROTEIN"/>
    <property type="match status" value="1"/>
</dbReference>
<dbReference type="EMBL" id="JAGSXJ010000008">
    <property type="protein sequence ID" value="KAH6689158.1"/>
    <property type="molecule type" value="Genomic_DNA"/>
</dbReference>
<proteinExistence type="predicted"/>
<feature type="compositionally biased region" description="Basic and acidic residues" evidence="2">
    <location>
        <begin position="457"/>
        <end position="474"/>
    </location>
</feature>
<comment type="caution">
    <text evidence="3">The sequence shown here is derived from an EMBL/GenBank/DDBJ whole genome shotgun (WGS) entry which is preliminary data.</text>
</comment>
<dbReference type="OrthoDB" id="10265971at2759"/>
<feature type="compositionally biased region" description="Low complexity" evidence="2">
    <location>
        <begin position="425"/>
        <end position="436"/>
    </location>
</feature>
<keyword evidence="4" id="KW-1185">Reference proteome</keyword>
<feature type="region of interest" description="Disordered" evidence="2">
    <location>
        <begin position="511"/>
        <end position="573"/>
    </location>
</feature>
<evidence type="ECO:0000256" key="1">
    <source>
        <dbReference type="ARBA" id="ARBA00023002"/>
    </source>
</evidence>
<feature type="region of interest" description="Disordered" evidence="2">
    <location>
        <begin position="1104"/>
        <end position="1151"/>
    </location>
</feature>
<keyword evidence="1" id="KW-0560">Oxidoreductase</keyword>
<reference evidence="3" key="1">
    <citation type="journal article" date="2021" name="Nat. Commun.">
        <title>Genetic determinants of endophytism in the Arabidopsis root mycobiome.</title>
        <authorList>
            <person name="Mesny F."/>
            <person name="Miyauchi S."/>
            <person name="Thiergart T."/>
            <person name="Pickel B."/>
            <person name="Atanasova L."/>
            <person name="Karlsson M."/>
            <person name="Huettel B."/>
            <person name="Barry K.W."/>
            <person name="Haridas S."/>
            <person name="Chen C."/>
            <person name="Bauer D."/>
            <person name="Andreopoulos W."/>
            <person name="Pangilinan J."/>
            <person name="LaButti K."/>
            <person name="Riley R."/>
            <person name="Lipzen A."/>
            <person name="Clum A."/>
            <person name="Drula E."/>
            <person name="Henrissat B."/>
            <person name="Kohler A."/>
            <person name="Grigoriev I.V."/>
            <person name="Martin F.M."/>
            <person name="Hacquard S."/>
        </authorList>
    </citation>
    <scope>NUCLEOTIDE SEQUENCE</scope>
    <source>
        <strain evidence="3">MPI-SDFR-AT-0117</strain>
    </source>
</reference>
<dbReference type="Pfam" id="PF14027">
    <property type="entry name" value="Questin_oxidase"/>
    <property type="match status" value="1"/>
</dbReference>
<gene>
    <name evidence="3" type="ORF">F5X68DRAFT_268302</name>
</gene>
<dbReference type="SUPFAM" id="SSF52540">
    <property type="entry name" value="P-loop containing nucleoside triphosphate hydrolases"/>
    <property type="match status" value="1"/>
</dbReference>
<evidence type="ECO:0000256" key="2">
    <source>
        <dbReference type="SAM" id="MobiDB-lite"/>
    </source>
</evidence>
<sequence length="1172" mass="129200">MASLLSYGIDLPPVEVHDVETAQGRRARCLKHLIKGNHANHSVVYHNLQFDNHTPHILSSAYLLGASEKQLHEIYEVEAKELEPWQDAPAEVTEDDWRDFLGDKEYQRGFLDFFEDNLALNFSYDWRKVVNEFMFTGKEPLINGVFGGLGHPLIHLGYAYEMNSKDIAMEALTLTAVQYNYLHKYLDDKRYTKPSAWRSTSPLEILDRVANDKRFDNLFKGPGFSNVDKLFEKHEDLVMEYWNAWDVKDPVKQFEKSQEAAVALLVATVKPGTHAYSFFIVHLLTTSHAIRILLPFIPASFHVPLVRGWWLLALAVYIAHLRPQIDPDNVDSDLKGRSWTWVESQAINSAYATDAHYVKAIRAIKEAARTWGDVHERYLAAAVTFADNFHGWTTALADSDDESPKPRQQNTLTNYLFSSPNSKGSPSRAPTASPSPVKTRSKPAPQSSRNRSATASPEKKKSAAQRGKDQEKGKSGNILTLFSRQAAAARNAKPTTPIIFDDDIVSDPIDDDDDDIVADKKASSSSLVGQNARKRARDGSQPFAASAASSSSKFLRPPRPAAPPSTLDDDLRPWSERFGPANLEELSVHKRKVADVRKWLEDVLAGRLRQRLLLLKGAAGSGKTTTMRLLARDMGCELLEWRNPAGSMNANMGYSSASAQFQEFMGRGGKFGQLDVESASPEPSSTASSQQQQPHVKRIILIEEFPNTFARSSSALTSFRNTILGLANFGRQSSSQPITPTLLTTTSASADSFTAHRLLARLIEFNAIAPSILSKALELVVAKEARKSGRKKTPGPLVLKKLGEIGDIRSAISALEFLCLKGDLDADWGAKVMFTKQTKNAKNAIGLTKSETESLEMISQREASLGIFHAVGKVVYNKRDDLPAGYIPQDVPDYLARYVRPQHLMDETGTDVHTFSWNPNSWSLSAMDHLNGCIDYLSESDLIGYSGKDSGSHLLRQDEMAYQVAVRGLLFSLPSPVHRKAPAGGKPADALKLWRTKEELEGLGEESAPRKDLTQGAAAFRRAKPVNSDNWLAARRAKSTPSSTQQEGEENGAAPLLSLGSAARRELLLDRLPYMAQIARGRRGAFHSMKLRDIEKVVSFTGIGGQQASDESGDEALGDDVGPLTGEAWATDKPSEDSSPRKKAARIRTKSDGSVAGLAVQGLVLSDDDIED</sequence>
<dbReference type="PANTHER" id="PTHR35870">
    <property type="entry name" value="PROTEIN, PUTATIVE (AFU_ORTHOLOGUE AFUA_5G03330)-RELATED"/>
    <property type="match status" value="1"/>
</dbReference>
<dbReference type="Pfam" id="PF03215">
    <property type="entry name" value="Rad17"/>
    <property type="match status" value="1"/>
</dbReference>
<accession>A0A9P8VCW8</accession>
<dbReference type="Gene3D" id="3.40.50.300">
    <property type="entry name" value="P-loop containing nucleotide triphosphate hydrolases"/>
    <property type="match status" value="1"/>
</dbReference>
<protein>
    <submittedName>
        <fullName evidence="3">Cell cycle checkpoint protein RAD17</fullName>
    </submittedName>
</protein>
<evidence type="ECO:0000313" key="3">
    <source>
        <dbReference type="EMBL" id="KAH6689158.1"/>
    </source>
</evidence>
<evidence type="ECO:0000313" key="4">
    <source>
        <dbReference type="Proteomes" id="UP000770015"/>
    </source>
</evidence>
<organism evidence="3 4">
    <name type="scientific">Plectosphaerella plurivora</name>
    <dbReference type="NCBI Taxonomy" id="936078"/>
    <lineage>
        <taxon>Eukaryota</taxon>
        <taxon>Fungi</taxon>
        <taxon>Dikarya</taxon>
        <taxon>Ascomycota</taxon>
        <taxon>Pezizomycotina</taxon>
        <taxon>Sordariomycetes</taxon>
        <taxon>Hypocreomycetidae</taxon>
        <taxon>Glomerellales</taxon>
        <taxon>Plectosphaerellaceae</taxon>
        <taxon>Plectosphaerella</taxon>
    </lineage>
</organism>
<dbReference type="InterPro" id="IPR027417">
    <property type="entry name" value="P-loop_NTPase"/>
</dbReference>
<dbReference type="InterPro" id="IPR025337">
    <property type="entry name" value="Questin_oxidase-like"/>
</dbReference>
<feature type="region of interest" description="Disordered" evidence="2">
    <location>
        <begin position="397"/>
        <end position="478"/>
    </location>
</feature>
<dbReference type="Proteomes" id="UP000770015">
    <property type="component" value="Unassembled WGS sequence"/>
</dbReference>
<feature type="region of interest" description="Disordered" evidence="2">
    <location>
        <begin position="1034"/>
        <end position="1054"/>
    </location>
</feature>
<dbReference type="AlphaFoldDB" id="A0A9P8VCW8"/>
<feature type="compositionally biased region" description="Polar residues" evidence="2">
    <location>
        <begin position="444"/>
        <end position="455"/>
    </location>
</feature>